<reference evidence="3 4" key="1">
    <citation type="submission" date="2014-02" db="EMBL/GenBank/DDBJ databases">
        <title>The genome sequence of Colletotrichum fioriniae PJ7.</title>
        <authorList>
            <person name="Baroncelli R."/>
            <person name="Thon M.R."/>
        </authorList>
    </citation>
    <scope>NUCLEOTIDE SEQUENCE [LARGE SCALE GENOMIC DNA]</scope>
    <source>
        <strain evidence="3 4">PJ7</strain>
    </source>
</reference>
<comment type="caution">
    <text evidence="3">The sequence shown here is derived from an EMBL/GenBank/DDBJ whole genome shotgun (WGS) entry which is preliminary data.</text>
</comment>
<dbReference type="HOGENOM" id="CLU_591840_0_0_1"/>
<dbReference type="OrthoDB" id="10344660at2759"/>
<feature type="chain" id="PRO_5001456694" evidence="2">
    <location>
        <begin position="19"/>
        <end position="462"/>
    </location>
</feature>
<sequence length="462" mass="52735">MKFGLIALTFAAAATAYALKQCDQILNTLAEPERKQGFPVKRFCGRQGITCTVKNNAGAGLIGPITLRIFGQSSNLRRAYLAAIIFPHGVANKSQGSSMRLAIKGEESEKWLGEWLTDIGRRLATKYTGNFKSRGELQEAPNHVHRPPQSPADRDFDIYPMHRAEGMAVAPWGTLGYGLFKPSDRTKEVGSDMHLMSDGREALVSDNIANRNEVALTSVARACILPKAPYVFPAAGGRKLNHIKGKRRGPKSTAEERGSWRHQNRMTFRHWFSARCLGREYQLLNFTLWKAHTSRDEHRGWPRLKRGPSNFSKIRCPCVGKYHAIRSRTTRNLKLQWFGTLELMDPYRHDERHLQAHAEDTSLAASFDWRKSSHGWYLPAYYRLPYDSSRCHVEPLVEDVMNLLMPKLRRLGIYTDALGPAVTLRKTVYEQGQTRLRDDRMGNKYKYDVYQEDMPVFDNEHL</sequence>
<name>A0A010RUV7_9PEZI</name>
<evidence type="ECO:0000313" key="3">
    <source>
        <dbReference type="EMBL" id="EXF81874.1"/>
    </source>
</evidence>
<feature type="region of interest" description="Disordered" evidence="1">
    <location>
        <begin position="241"/>
        <end position="260"/>
    </location>
</feature>
<dbReference type="AlphaFoldDB" id="A0A010RUV7"/>
<feature type="region of interest" description="Disordered" evidence="1">
    <location>
        <begin position="134"/>
        <end position="155"/>
    </location>
</feature>
<evidence type="ECO:0000256" key="2">
    <source>
        <dbReference type="SAM" id="SignalP"/>
    </source>
</evidence>
<evidence type="ECO:0000313" key="4">
    <source>
        <dbReference type="Proteomes" id="UP000020467"/>
    </source>
</evidence>
<dbReference type="KEGG" id="cfj:CFIO01_06781"/>
<gene>
    <name evidence="3" type="ORF">CFIO01_06781</name>
</gene>
<proteinExistence type="predicted"/>
<feature type="signal peptide" evidence="2">
    <location>
        <begin position="1"/>
        <end position="18"/>
    </location>
</feature>
<dbReference type="InterPro" id="IPR036812">
    <property type="entry name" value="NAD(P)_OxRdtase_dom_sf"/>
</dbReference>
<keyword evidence="4" id="KW-1185">Reference proteome</keyword>
<protein>
    <submittedName>
        <fullName evidence="3">Norsolorinic acid reductase</fullName>
    </submittedName>
</protein>
<evidence type="ECO:0000256" key="1">
    <source>
        <dbReference type="SAM" id="MobiDB-lite"/>
    </source>
</evidence>
<dbReference type="Proteomes" id="UP000020467">
    <property type="component" value="Unassembled WGS sequence"/>
</dbReference>
<keyword evidence="2" id="KW-0732">Signal</keyword>
<organism evidence="3 4">
    <name type="scientific">Colletotrichum fioriniae PJ7</name>
    <dbReference type="NCBI Taxonomy" id="1445577"/>
    <lineage>
        <taxon>Eukaryota</taxon>
        <taxon>Fungi</taxon>
        <taxon>Dikarya</taxon>
        <taxon>Ascomycota</taxon>
        <taxon>Pezizomycotina</taxon>
        <taxon>Sordariomycetes</taxon>
        <taxon>Hypocreomycetidae</taxon>
        <taxon>Glomerellales</taxon>
        <taxon>Glomerellaceae</taxon>
        <taxon>Colletotrichum</taxon>
        <taxon>Colletotrichum acutatum species complex</taxon>
    </lineage>
</organism>
<dbReference type="EMBL" id="JARH01000347">
    <property type="protein sequence ID" value="EXF81874.1"/>
    <property type="molecule type" value="Genomic_DNA"/>
</dbReference>
<dbReference type="SUPFAM" id="SSF51430">
    <property type="entry name" value="NAD(P)-linked oxidoreductase"/>
    <property type="match status" value="1"/>
</dbReference>
<accession>A0A010RUV7</accession>
<feature type="compositionally biased region" description="Basic residues" evidence="1">
    <location>
        <begin position="241"/>
        <end position="250"/>
    </location>
</feature>